<sequence>MEKFNGFEVLKVNSPKTEYKKRRRGKKTRENSSGSTSPNSVPISTCSSIESIQEDFIYPRRQRRYKKQYKNDSQDLQDSQDSQDLQDSQDSIKDEFDYDPKIKRLVTMRWSMLLKDIEKQRENFLNKKNAEHNRLYNQWIEMQKKAIHERMMHDYHQKIKEHEQQEQENIIMKEVRERAKIEYRKILDERAMQERHNKIIEQINATGDYYAINGFIPSIDLYNNYMKLLYEKSNKVIDLEFLNI</sequence>
<protein>
    <submittedName>
        <fullName evidence="3">Uncharacterized protein</fullName>
    </submittedName>
</protein>
<feature type="region of interest" description="Disordered" evidence="2">
    <location>
        <begin position="15"/>
        <end position="45"/>
    </location>
</feature>
<proteinExistence type="predicted"/>
<reference evidence="3" key="1">
    <citation type="journal article" date="2020" name="Nature">
        <title>Giant virus diversity and host interactions through global metagenomics.</title>
        <authorList>
            <person name="Schulz F."/>
            <person name="Roux S."/>
            <person name="Paez-Espino D."/>
            <person name="Jungbluth S."/>
            <person name="Walsh D.A."/>
            <person name="Denef V.J."/>
            <person name="McMahon K.D."/>
            <person name="Konstantinidis K.T."/>
            <person name="Eloe-Fadrosh E.A."/>
            <person name="Kyrpides N.C."/>
            <person name="Woyke T."/>
        </authorList>
    </citation>
    <scope>NUCLEOTIDE SEQUENCE</scope>
    <source>
        <strain evidence="3">GVMAG-M-3300025727-45</strain>
    </source>
</reference>
<feature type="compositionally biased region" description="Polar residues" evidence="2">
    <location>
        <begin position="31"/>
        <end position="45"/>
    </location>
</feature>
<name>A0A6C0J4N5_9ZZZZ</name>
<feature type="coiled-coil region" evidence="1">
    <location>
        <begin position="114"/>
        <end position="165"/>
    </location>
</feature>
<accession>A0A6C0J4N5</accession>
<keyword evidence="1" id="KW-0175">Coiled coil</keyword>
<dbReference type="EMBL" id="MN740311">
    <property type="protein sequence ID" value="QHT99586.1"/>
    <property type="molecule type" value="Genomic_DNA"/>
</dbReference>
<organism evidence="3">
    <name type="scientific">viral metagenome</name>
    <dbReference type="NCBI Taxonomy" id="1070528"/>
    <lineage>
        <taxon>unclassified sequences</taxon>
        <taxon>metagenomes</taxon>
        <taxon>organismal metagenomes</taxon>
    </lineage>
</organism>
<evidence type="ECO:0000256" key="2">
    <source>
        <dbReference type="SAM" id="MobiDB-lite"/>
    </source>
</evidence>
<dbReference type="AlphaFoldDB" id="A0A6C0J4N5"/>
<evidence type="ECO:0000313" key="3">
    <source>
        <dbReference type="EMBL" id="QHT99586.1"/>
    </source>
</evidence>
<feature type="compositionally biased region" description="Low complexity" evidence="2">
    <location>
        <begin position="74"/>
        <end position="89"/>
    </location>
</feature>
<evidence type="ECO:0000256" key="1">
    <source>
        <dbReference type="SAM" id="Coils"/>
    </source>
</evidence>
<feature type="region of interest" description="Disordered" evidence="2">
    <location>
        <begin position="66"/>
        <end position="93"/>
    </location>
</feature>